<dbReference type="AlphaFoldDB" id="A0A7M2X481"/>
<evidence type="ECO:0000259" key="1">
    <source>
        <dbReference type="Pfam" id="PF09423"/>
    </source>
</evidence>
<dbReference type="Pfam" id="PF09423">
    <property type="entry name" value="PhoD"/>
    <property type="match status" value="1"/>
</dbReference>
<gene>
    <name evidence="2" type="ORF">IPV69_19055</name>
</gene>
<dbReference type="PANTHER" id="PTHR43606">
    <property type="entry name" value="PHOSPHATASE, PUTATIVE (AFU_ORTHOLOGUE AFUA_6G08710)-RELATED"/>
    <property type="match status" value="1"/>
</dbReference>
<organism evidence="2 3">
    <name type="scientific">Humisphaera borealis</name>
    <dbReference type="NCBI Taxonomy" id="2807512"/>
    <lineage>
        <taxon>Bacteria</taxon>
        <taxon>Pseudomonadati</taxon>
        <taxon>Planctomycetota</taxon>
        <taxon>Phycisphaerae</taxon>
        <taxon>Tepidisphaerales</taxon>
        <taxon>Tepidisphaeraceae</taxon>
        <taxon>Humisphaera</taxon>
    </lineage>
</organism>
<dbReference type="KEGG" id="hbs:IPV69_19055"/>
<protein>
    <submittedName>
        <fullName evidence="2">Alkaline phosphatase D family protein</fullName>
    </submittedName>
</protein>
<dbReference type="Proteomes" id="UP000593765">
    <property type="component" value="Chromosome"/>
</dbReference>
<evidence type="ECO:0000313" key="3">
    <source>
        <dbReference type="Proteomes" id="UP000593765"/>
    </source>
</evidence>
<dbReference type="Gene3D" id="3.60.21.70">
    <property type="entry name" value="PhoD-like phosphatase"/>
    <property type="match status" value="1"/>
</dbReference>
<evidence type="ECO:0000313" key="2">
    <source>
        <dbReference type="EMBL" id="QOV92475.1"/>
    </source>
</evidence>
<proteinExistence type="predicted"/>
<dbReference type="SUPFAM" id="SSF56300">
    <property type="entry name" value="Metallo-dependent phosphatases"/>
    <property type="match status" value="1"/>
</dbReference>
<dbReference type="EMBL" id="CP063458">
    <property type="protein sequence ID" value="QOV92475.1"/>
    <property type="molecule type" value="Genomic_DNA"/>
</dbReference>
<keyword evidence="3" id="KW-1185">Reference proteome</keyword>
<name>A0A7M2X481_9BACT</name>
<accession>A0A7M2X481</accession>
<dbReference type="InterPro" id="IPR029052">
    <property type="entry name" value="Metallo-depent_PP-like"/>
</dbReference>
<feature type="domain" description="PhoD-like phosphatase metallophosphatase" evidence="1">
    <location>
        <begin position="83"/>
        <end position="337"/>
    </location>
</feature>
<dbReference type="InterPro" id="IPR018946">
    <property type="entry name" value="PhoD-like_MPP"/>
</dbReference>
<dbReference type="PANTHER" id="PTHR43606:SF1">
    <property type="entry name" value="PHOD-LIKE PHOSPHATASE METALLOPHOSPHATASE DOMAIN-CONTAINING PROTEIN"/>
    <property type="match status" value="1"/>
</dbReference>
<dbReference type="InterPro" id="IPR052900">
    <property type="entry name" value="Phospholipid_Metab_Enz"/>
</dbReference>
<reference evidence="2 3" key="1">
    <citation type="submission" date="2020-10" db="EMBL/GenBank/DDBJ databases">
        <title>Wide distribution of Phycisphaera-like planctomycetes from WD2101 soil group in peatlands and genome analysis of the first cultivated representative.</title>
        <authorList>
            <person name="Dedysh S.N."/>
            <person name="Beletsky A.V."/>
            <person name="Ivanova A."/>
            <person name="Kulichevskaya I.S."/>
            <person name="Suzina N.E."/>
            <person name="Philippov D.A."/>
            <person name="Rakitin A.L."/>
            <person name="Mardanov A.V."/>
            <person name="Ravin N.V."/>
        </authorList>
    </citation>
    <scope>NUCLEOTIDE SEQUENCE [LARGE SCALE GENOMIC DNA]</scope>
    <source>
        <strain evidence="2 3">M1803</strain>
    </source>
</reference>
<dbReference type="InterPro" id="IPR038607">
    <property type="entry name" value="PhoD-like_sf"/>
</dbReference>
<sequence>MAGRIRVSYSPNADFSDAIATDWVEVNAGSDFSHQFALKGLRPATRYKYLVWTQTLVEGAFHAPLAGYFETAPSPDATRDLTFCMMTCQGYPDRGHPDGHPIYPSMLAIKPKFVVYAGDNVYYDNDPPSADSVELARYHWQRMFSLPRIRDMLLAAGCYFTKDDHDTLANDTWPGAKEGSLTFAKGQDIYRQQVPLGGPCFRTFRWGKDLQIWLTDGRDFRSPNKMPDGPDKSIWGREQKAWFKKTVKESDATWKLLLSPTPIVGPDRKGKNDNHANEGFQTEGDELRKWMQANVPENFFVLCGDRHWQYYSIHPETKVREFSVGPASNEHASGSPGFDKTYHQYHRVKGGFLAVSLKRDGGRSEIRFEHRDVDGRIVNEVKFERAV</sequence>